<accession>A0A162T675</accession>
<evidence type="ECO:0000313" key="1">
    <source>
        <dbReference type="EMBL" id="KZS21944.1"/>
    </source>
</evidence>
<dbReference type="OrthoDB" id="6136903at2759"/>
<gene>
    <name evidence="1" type="ORF">APZ42_011087</name>
</gene>
<dbReference type="Proteomes" id="UP000076858">
    <property type="component" value="Unassembled WGS sequence"/>
</dbReference>
<keyword evidence="2" id="KW-1185">Reference proteome</keyword>
<proteinExistence type="predicted"/>
<comment type="caution">
    <text evidence="1">The sequence shown here is derived from an EMBL/GenBank/DDBJ whole genome shotgun (WGS) entry which is preliminary data.</text>
</comment>
<evidence type="ECO:0000313" key="2">
    <source>
        <dbReference type="Proteomes" id="UP000076858"/>
    </source>
</evidence>
<protein>
    <submittedName>
        <fullName evidence="1">Centaurin-gamma-1A</fullName>
    </submittedName>
</protein>
<dbReference type="EMBL" id="LRGB01000007">
    <property type="protein sequence ID" value="KZS21944.1"/>
    <property type="molecule type" value="Genomic_DNA"/>
</dbReference>
<organism evidence="1 2">
    <name type="scientific">Daphnia magna</name>
    <dbReference type="NCBI Taxonomy" id="35525"/>
    <lineage>
        <taxon>Eukaryota</taxon>
        <taxon>Metazoa</taxon>
        <taxon>Ecdysozoa</taxon>
        <taxon>Arthropoda</taxon>
        <taxon>Crustacea</taxon>
        <taxon>Branchiopoda</taxon>
        <taxon>Diplostraca</taxon>
        <taxon>Cladocera</taxon>
        <taxon>Anomopoda</taxon>
        <taxon>Daphniidae</taxon>
        <taxon>Daphnia</taxon>
    </lineage>
</organism>
<sequence length="91" mass="10628">MSKETTLTRMSINRPLTQVQPYWNNSTAIRQEIQRFESVHPSIYAIYDLIESIPDPILGQQIRDNVVCIEGKKINHILLLNGLRVFYIESR</sequence>
<dbReference type="STRING" id="35525.A0A162T675"/>
<dbReference type="AlphaFoldDB" id="A0A162T675"/>
<reference evidence="1 2" key="1">
    <citation type="submission" date="2016-03" db="EMBL/GenBank/DDBJ databases">
        <title>EvidentialGene: Evidence-directed Construction of Genes on Genomes.</title>
        <authorList>
            <person name="Gilbert D.G."/>
            <person name="Choi J.-H."/>
            <person name="Mockaitis K."/>
            <person name="Colbourne J."/>
            <person name="Pfrender M."/>
        </authorList>
    </citation>
    <scope>NUCLEOTIDE SEQUENCE [LARGE SCALE GENOMIC DNA]</scope>
    <source>
        <strain evidence="1 2">Xinb3</strain>
        <tissue evidence="1">Complete organism</tissue>
    </source>
</reference>
<name>A0A162T675_9CRUS</name>